<keyword evidence="3" id="KW-1185">Reference proteome</keyword>
<evidence type="ECO:0000313" key="2">
    <source>
        <dbReference type="EMBL" id="KAB1216104.1"/>
    </source>
</evidence>
<feature type="region of interest" description="Disordered" evidence="1">
    <location>
        <begin position="1"/>
        <end position="26"/>
    </location>
</feature>
<accession>A0A6A1VT46</accession>
<dbReference type="Proteomes" id="UP000516437">
    <property type="component" value="Chromosome 4"/>
</dbReference>
<dbReference type="EMBL" id="RXIC02000022">
    <property type="protein sequence ID" value="KAB1216104.1"/>
    <property type="molecule type" value="Genomic_DNA"/>
</dbReference>
<protein>
    <submittedName>
        <fullName evidence="2">Uncharacterized protein</fullName>
    </submittedName>
</protein>
<sequence length="108" mass="12481">MVQGLPNRRPGVCDARDSPREEKGRTTLNLKEMKLFEREQVIDLDPYVVILKIRAWVSNTYAIVVEHEPYLYLKDPPLPRVKYFRLVDVPPEPIIPYPSPPAPQAESN</sequence>
<evidence type="ECO:0000256" key="1">
    <source>
        <dbReference type="SAM" id="MobiDB-lite"/>
    </source>
</evidence>
<gene>
    <name evidence="2" type="ORF">CJ030_MR4G009593</name>
</gene>
<comment type="caution">
    <text evidence="2">The sequence shown here is derived from an EMBL/GenBank/DDBJ whole genome shotgun (WGS) entry which is preliminary data.</text>
</comment>
<name>A0A6A1VT46_9ROSI</name>
<organism evidence="2 3">
    <name type="scientific">Morella rubra</name>
    <name type="common">Chinese bayberry</name>
    <dbReference type="NCBI Taxonomy" id="262757"/>
    <lineage>
        <taxon>Eukaryota</taxon>
        <taxon>Viridiplantae</taxon>
        <taxon>Streptophyta</taxon>
        <taxon>Embryophyta</taxon>
        <taxon>Tracheophyta</taxon>
        <taxon>Spermatophyta</taxon>
        <taxon>Magnoliopsida</taxon>
        <taxon>eudicotyledons</taxon>
        <taxon>Gunneridae</taxon>
        <taxon>Pentapetalae</taxon>
        <taxon>rosids</taxon>
        <taxon>fabids</taxon>
        <taxon>Fagales</taxon>
        <taxon>Myricaceae</taxon>
        <taxon>Morella</taxon>
    </lineage>
</organism>
<reference evidence="2 3" key="1">
    <citation type="journal article" date="2019" name="Plant Biotechnol. J.">
        <title>The red bayberry genome and genetic basis of sex determination.</title>
        <authorList>
            <person name="Jia H.M."/>
            <person name="Jia H.J."/>
            <person name="Cai Q.L."/>
            <person name="Wang Y."/>
            <person name="Zhao H.B."/>
            <person name="Yang W.F."/>
            <person name="Wang G.Y."/>
            <person name="Li Y.H."/>
            <person name="Zhan D.L."/>
            <person name="Shen Y.T."/>
            <person name="Niu Q.F."/>
            <person name="Chang L."/>
            <person name="Qiu J."/>
            <person name="Zhao L."/>
            <person name="Xie H.B."/>
            <person name="Fu W.Y."/>
            <person name="Jin J."/>
            <person name="Li X.W."/>
            <person name="Jiao Y."/>
            <person name="Zhou C.C."/>
            <person name="Tu T."/>
            <person name="Chai C.Y."/>
            <person name="Gao J.L."/>
            <person name="Fan L.J."/>
            <person name="van de Weg E."/>
            <person name="Wang J.Y."/>
            <person name="Gao Z.S."/>
        </authorList>
    </citation>
    <scope>NUCLEOTIDE SEQUENCE [LARGE SCALE GENOMIC DNA]</scope>
    <source>
        <tissue evidence="2">Leaves</tissue>
    </source>
</reference>
<evidence type="ECO:0000313" key="3">
    <source>
        <dbReference type="Proteomes" id="UP000516437"/>
    </source>
</evidence>
<feature type="compositionally biased region" description="Basic and acidic residues" evidence="1">
    <location>
        <begin position="14"/>
        <end position="26"/>
    </location>
</feature>
<proteinExistence type="predicted"/>
<dbReference type="AlphaFoldDB" id="A0A6A1VT46"/>